<protein>
    <submittedName>
        <fullName evidence="4">Acyl-protein thioesterase 1</fullName>
    </submittedName>
</protein>
<evidence type="ECO:0000313" key="5">
    <source>
        <dbReference type="Proteomes" id="UP000036947"/>
    </source>
</evidence>
<organism evidence="4 5">
    <name type="scientific">Tolypocladium ophioglossoides (strain CBS 100239)</name>
    <name type="common">Snaketongue truffleclub</name>
    <name type="synonym">Elaphocordyceps ophioglossoides</name>
    <dbReference type="NCBI Taxonomy" id="1163406"/>
    <lineage>
        <taxon>Eukaryota</taxon>
        <taxon>Fungi</taxon>
        <taxon>Dikarya</taxon>
        <taxon>Ascomycota</taxon>
        <taxon>Pezizomycotina</taxon>
        <taxon>Sordariomycetes</taxon>
        <taxon>Hypocreomycetidae</taxon>
        <taxon>Hypocreales</taxon>
        <taxon>Ophiocordycipitaceae</taxon>
        <taxon>Tolypocladium</taxon>
    </lineage>
</organism>
<dbReference type="InterPro" id="IPR029058">
    <property type="entry name" value="AB_hydrolase_fold"/>
</dbReference>
<dbReference type="AlphaFoldDB" id="A0A0L0MZV3"/>
<evidence type="ECO:0000313" key="4">
    <source>
        <dbReference type="EMBL" id="KND87309.1"/>
    </source>
</evidence>
<keyword evidence="5" id="KW-1185">Reference proteome</keyword>
<accession>A0A0L0MZV3</accession>
<dbReference type="GO" id="GO:0005737">
    <property type="term" value="C:cytoplasm"/>
    <property type="evidence" value="ECO:0007669"/>
    <property type="project" value="TreeGrafter"/>
</dbReference>
<evidence type="ECO:0000259" key="3">
    <source>
        <dbReference type="Pfam" id="PF02230"/>
    </source>
</evidence>
<comment type="caution">
    <text evidence="4">The sequence shown here is derived from an EMBL/GenBank/DDBJ whole genome shotgun (WGS) entry which is preliminary data.</text>
</comment>
<dbReference type="STRING" id="1163406.A0A0L0MZV3"/>
<dbReference type="PANTHER" id="PTHR10655">
    <property type="entry name" value="LYSOPHOSPHOLIPASE-RELATED"/>
    <property type="match status" value="1"/>
</dbReference>
<dbReference type="SUPFAM" id="SSF53474">
    <property type="entry name" value="alpha/beta-Hydrolases"/>
    <property type="match status" value="1"/>
</dbReference>
<dbReference type="Proteomes" id="UP000036947">
    <property type="component" value="Unassembled WGS sequence"/>
</dbReference>
<dbReference type="EMBL" id="LFRF01000038">
    <property type="protein sequence ID" value="KND87309.1"/>
    <property type="molecule type" value="Genomic_DNA"/>
</dbReference>
<reference evidence="4 5" key="1">
    <citation type="journal article" date="2015" name="BMC Genomics">
        <title>The genome of the truffle-parasite Tolypocladium ophioglossoides and the evolution of antifungal peptaibiotics.</title>
        <authorList>
            <person name="Quandt C.A."/>
            <person name="Bushley K.E."/>
            <person name="Spatafora J.W."/>
        </authorList>
    </citation>
    <scope>NUCLEOTIDE SEQUENCE [LARGE SCALE GENOMIC DNA]</scope>
    <source>
        <strain evidence="4 5">CBS 100239</strain>
    </source>
</reference>
<dbReference type="GO" id="GO:0052689">
    <property type="term" value="F:carboxylic ester hydrolase activity"/>
    <property type="evidence" value="ECO:0007669"/>
    <property type="project" value="TreeGrafter"/>
</dbReference>
<dbReference type="GO" id="GO:0008474">
    <property type="term" value="F:palmitoyl-(protein) hydrolase activity"/>
    <property type="evidence" value="ECO:0007669"/>
    <property type="project" value="TreeGrafter"/>
</dbReference>
<evidence type="ECO:0000256" key="1">
    <source>
        <dbReference type="ARBA" id="ARBA00006499"/>
    </source>
</evidence>
<dbReference type="PANTHER" id="PTHR10655:SF63">
    <property type="entry name" value="PHOSPHOLIPASE_CARBOXYLESTERASE_THIOESTERASE DOMAIN-CONTAINING PROTEIN"/>
    <property type="match status" value="1"/>
</dbReference>
<gene>
    <name evidence="4" type="ORF">TOPH_08023</name>
</gene>
<comment type="similarity">
    <text evidence="1">Belongs to the AB hydrolase superfamily. AB hydrolase 2 family.</text>
</comment>
<dbReference type="Gene3D" id="3.40.50.1820">
    <property type="entry name" value="alpha/beta hydrolase"/>
    <property type="match status" value="1"/>
</dbReference>
<feature type="domain" description="Phospholipase/carboxylesterase/thioesterase" evidence="3">
    <location>
        <begin position="18"/>
        <end position="173"/>
    </location>
</feature>
<dbReference type="InterPro" id="IPR003140">
    <property type="entry name" value="PLipase/COase/thioEstase"/>
</dbReference>
<evidence type="ECO:0000256" key="2">
    <source>
        <dbReference type="SAM" id="MobiDB-lite"/>
    </source>
</evidence>
<name>A0A0L0MZV3_TOLOC</name>
<dbReference type="Pfam" id="PF02230">
    <property type="entry name" value="Abhydrolase_2"/>
    <property type="match status" value="1"/>
</dbReference>
<dbReference type="InterPro" id="IPR050565">
    <property type="entry name" value="LYPA1-2/EST-like"/>
</dbReference>
<sequence>MPGPHPSSHGASDKPPPFTIQPTAPHTHSFLLLHGLGSNGEKFGRELLETGVCSNGKSLMDEFPGARFIFPTAKRRRSSAWRRAKLTQWFDIASLDDPSHRSDTQLEGLAESSREILGLINQESREVPRGNIILGGLSQGCAISLCCLLAMDCPIGGFIGMSGWLPFQKDIKNLTKDDEEEFDGENPFASSEQDTQDLVAKVVSFARDLLDLDEPGQATKVNSAIATPIFLGHGNVDDKIKPSLGEDACETLRAVGFDVLWRTYKDQGHWYKIPDEIDDLAAFIREKA</sequence>
<proteinExistence type="inferred from homology"/>
<feature type="region of interest" description="Disordered" evidence="2">
    <location>
        <begin position="1"/>
        <end position="24"/>
    </location>
</feature>
<dbReference type="OrthoDB" id="2418081at2759"/>